<dbReference type="Pfam" id="PF09669">
    <property type="entry name" value="Phage_pRha"/>
    <property type="match status" value="1"/>
</dbReference>
<dbReference type="BioCyc" id="SGLO343509:SGP1_RS07975-MONOMER"/>
<dbReference type="eggNOG" id="COG3646">
    <property type="taxonomic scope" value="Bacteria"/>
</dbReference>
<protein>
    <submittedName>
        <fullName evidence="1">Hypothetical phage protein</fullName>
    </submittedName>
</protein>
<sequence>MRRLIMQNLTIAQTLTMSSREIAELVGKRHDHVIRNVWEMLEQLYQIEKDAPNLGNHKNQKVTIIEGVIIAIDGRGYVGEFLLDRRHTEILITGYDVKRRATVIDRWFALESGKAQAITAAPALPENYISALEALLESKKSEAKLALVNKKQEKEIHCLQNLFQVGMTPVQFCKQLNGVNIIGVNLFLEERNFLYDGQKEENKPYEWRVKAYARDKYFTEKTVTIPTEKGKKKFYEVILLKEGAKWLYRHYLKKELPMKKSWNGLFTHDKYFQVA</sequence>
<reference evidence="1 2" key="1">
    <citation type="journal article" date="2006" name="Genome Res.">
        <title>Massive genome erosion and functional adaptations provide insights into the symbiotic lifestyle of Sodalis glossinidius in the tsetse host.</title>
        <authorList>
            <person name="Toh H."/>
            <person name="Weiss B.L."/>
            <person name="Perkin S.A.H."/>
            <person name="Yamashita A."/>
            <person name="Oshima K."/>
            <person name="Hattori M."/>
            <person name="Aksoy S."/>
        </authorList>
    </citation>
    <scope>NUCLEOTIDE SEQUENCE [LARGE SCALE GENOMIC DNA]</scope>
    <source>
        <strain evidence="2">morsitans</strain>
    </source>
</reference>
<dbReference type="Proteomes" id="UP000001932">
    <property type="component" value="Chromosome"/>
</dbReference>
<dbReference type="KEGG" id="sgl:SG0932"/>
<organism evidence="1 2">
    <name type="scientific">Sodalis glossinidius (strain morsitans)</name>
    <dbReference type="NCBI Taxonomy" id="343509"/>
    <lineage>
        <taxon>Bacteria</taxon>
        <taxon>Pseudomonadati</taxon>
        <taxon>Pseudomonadota</taxon>
        <taxon>Gammaproteobacteria</taxon>
        <taxon>Enterobacterales</taxon>
        <taxon>Bruguierivoracaceae</taxon>
        <taxon>Sodalis</taxon>
    </lineage>
</organism>
<evidence type="ECO:0000313" key="1">
    <source>
        <dbReference type="EMBL" id="BAE74207.1"/>
    </source>
</evidence>
<dbReference type="AlphaFoldDB" id="Q2NUG8"/>
<keyword evidence="2" id="KW-1185">Reference proteome</keyword>
<name>Q2NUG8_SODGM</name>
<gene>
    <name evidence="1" type="ordered locus">SG0932</name>
</gene>
<dbReference type="HOGENOM" id="CLU_046670_7_0_6"/>
<dbReference type="InterPro" id="IPR014054">
    <property type="entry name" value="Phage_regulatory_Rha"/>
</dbReference>
<dbReference type="OrthoDB" id="5574448at2"/>
<dbReference type="EMBL" id="AP008232">
    <property type="protein sequence ID" value="BAE74207.1"/>
    <property type="molecule type" value="Genomic_DNA"/>
</dbReference>
<dbReference type="STRING" id="343509.SG0932"/>
<accession>Q2NUG8</accession>
<proteinExistence type="predicted"/>
<evidence type="ECO:0000313" key="2">
    <source>
        <dbReference type="Proteomes" id="UP000001932"/>
    </source>
</evidence>